<proteinExistence type="predicted"/>
<feature type="compositionally biased region" description="Polar residues" evidence="1">
    <location>
        <begin position="98"/>
        <end position="113"/>
    </location>
</feature>
<accession>A0AA88XW85</accession>
<organism evidence="2 3">
    <name type="scientific">Pinctada imbricata</name>
    <name type="common">Atlantic pearl-oyster</name>
    <name type="synonym">Pinctada martensii</name>
    <dbReference type="NCBI Taxonomy" id="66713"/>
    <lineage>
        <taxon>Eukaryota</taxon>
        <taxon>Metazoa</taxon>
        <taxon>Spiralia</taxon>
        <taxon>Lophotrochozoa</taxon>
        <taxon>Mollusca</taxon>
        <taxon>Bivalvia</taxon>
        <taxon>Autobranchia</taxon>
        <taxon>Pteriomorphia</taxon>
        <taxon>Pterioida</taxon>
        <taxon>Pterioidea</taxon>
        <taxon>Pteriidae</taxon>
        <taxon>Pinctada</taxon>
    </lineage>
</organism>
<evidence type="ECO:0000256" key="1">
    <source>
        <dbReference type="SAM" id="MobiDB-lite"/>
    </source>
</evidence>
<evidence type="ECO:0000313" key="3">
    <source>
        <dbReference type="Proteomes" id="UP001186944"/>
    </source>
</evidence>
<comment type="caution">
    <text evidence="2">The sequence shown here is derived from an EMBL/GenBank/DDBJ whole genome shotgun (WGS) entry which is preliminary data.</text>
</comment>
<dbReference type="EMBL" id="VSWD01000009">
    <property type="protein sequence ID" value="KAK3093058.1"/>
    <property type="molecule type" value="Genomic_DNA"/>
</dbReference>
<protein>
    <submittedName>
        <fullName evidence="2">Uncharacterized protein</fullName>
    </submittedName>
</protein>
<evidence type="ECO:0000313" key="2">
    <source>
        <dbReference type="EMBL" id="KAK3093058.1"/>
    </source>
</evidence>
<dbReference type="AlphaFoldDB" id="A0AA88XW85"/>
<dbReference type="Proteomes" id="UP001186944">
    <property type="component" value="Unassembled WGS sequence"/>
</dbReference>
<sequence length="197" mass="22033">METNISQHQETCLGEPKIVDLLTGSRLDAQDDDLHISFEELSEEVPDVDGPFRSAEDIHNHSFQSVRDLQYTGLSVCPVHRQIDGSFVSDAVPECDTHSSTPESTQSTGTESENVLDIALPRSVSNDSLSSDSSDEIFTLVRDVPYFEPSRHLRRGRRDRVVPEVSLFESDSSEDERFLRSCFSDMDHVVPGSCVEE</sequence>
<keyword evidence="3" id="KW-1185">Reference proteome</keyword>
<gene>
    <name evidence="2" type="ORF">FSP39_010595</name>
</gene>
<name>A0AA88XW85_PINIB</name>
<feature type="region of interest" description="Disordered" evidence="1">
    <location>
        <begin position="91"/>
        <end position="114"/>
    </location>
</feature>
<reference evidence="2" key="1">
    <citation type="submission" date="2019-08" db="EMBL/GenBank/DDBJ databases">
        <title>The improved chromosome-level genome for the pearl oyster Pinctada fucata martensii using PacBio sequencing and Hi-C.</title>
        <authorList>
            <person name="Zheng Z."/>
        </authorList>
    </citation>
    <scope>NUCLEOTIDE SEQUENCE</scope>
    <source>
        <strain evidence="2">ZZ-2019</strain>
        <tissue evidence="2">Adductor muscle</tissue>
    </source>
</reference>